<feature type="transmembrane region" description="Helical" evidence="6">
    <location>
        <begin position="150"/>
        <end position="170"/>
    </location>
</feature>
<gene>
    <name evidence="8" type="ORF">D9758_002510</name>
</gene>
<dbReference type="InterPro" id="IPR039357">
    <property type="entry name" value="SRD5A/TECR"/>
</dbReference>
<keyword evidence="3 6" id="KW-0812">Transmembrane</keyword>
<dbReference type="OrthoDB" id="5788137at2759"/>
<evidence type="ECO:0000256" key="1">
    <source>
        <dbReference type="ARBA" id="ARBA00004141"/>
    </source>
</evidence>
<reference evidence="8 9" key="1">
    <citation type="journal article" date="2020" name="ISME J.">
        <title>Uncovering the hidden diversity of litter-decomposition mechanisms in mushroom-forming fungi.</title>
        <authorList>
            <person name="Floudas D."/>
            <person name="Bentzer J."/>
            <person name="Ahren D."/>
            <person name="Johansson T."/>
            <person name="Persson P."/>
            <person name="Tunlid A."/>
        </authorList>
    </citation>
    <scope>NUCLEOTIDE SEQUENCE [LARGE SCALE GENOMIC DNA]</scope>
    <source>
        <strain evidence="8 9">CBS 291.85</strain>
    </source>
</reference>
<dbReference type="Proteomes" id="UP000559256">
    <property type="component" value="Unassembled WGS sequence"/>
</dbReference>
<evidence type="ECO:0000256" key="2">
    <source>
        <dbReference type="ARBA" id="ARBA00007742"/>
    </source>
</evidence>
<feature type="transmembrane region" description="Helical" evidence="6">
    <location>
        <begin position="19"/>
        <end position="36"/>
    </location>
</feature>
<comment type="subcellular location">
    <subcellularLocation>
        <location evidence="1">Membrane</location>
        <topology evidence="1">Multi-pass membrane protein</topology>
    </subcellularLocation>
</comment>
<dbReference type="Pfam" id="PF02544">
    <property type="entry name" value="Steroid_dh"/>
    <property type="match status" value="2"/>
</dbReference>
<keyword evidence="4 6" id="KW-1133">Transmembrane helix</keyword>
<dbReference type="PANTHER" id="PTHR10556">
    <property type="entry name" value="3-OXO-5-ALPHA-STEROID 4-DEHYDROGENASE"/>
    <property type="match status" value="1"/>
</dbReference>
<dbReference type="PANTHER" id="PTHR10556:SF43">
    <property type="entry name" value="STEROID 5-ALPHA-REDUCTASE DET2"/>
    <property type="match status" value="1"/>
</dbReference>
<evidence type="ECO:0000256" key="5">
    <source>
        <dbReference type="ARBA" id="ARBA00023136"/>
    </source>
</evidence>
<proteinExistence type="inferred from homology"/>
<dbReference type="GO" id="GO:0016627">
    <property type="term" value="F:oxidoreductase activity, acting on the CH-CH group of donors"/>
    <property type="evidence" value="ECO:0007669"/>
    <property type="project" value="InterPro"/>
</dbReference>
<accession>A0A8H5LTJ1</accession>
<organism evidence="8 9">
    <name type="scientific">Tetrapyrgos nigripes</name>
    <dbReference type="NCBI Taxonomy" id="182062"/>
    <lineage>
        <taxon>Eukaryota</taxon>
        <taxon>Fungi</taxon>
        <taxon>Dikarya</taxon>
        <taxon>Basidiomycota</taxon>
        <taxon>Agaricomycotina</taxon>
        <taxon>Agaricomycetes</taxon>
        <taxon>Agaricomycetidae</taxon>
        <taxon>Agaricales</taxon>
        <taxon>Marasmiineae</taxon>
        <taxon>Marasmiaceae</taxon>
        <taxon>Tetrapyrgos</taxon>
    </lineage>
</organism>
<comment type="similarity">
    <text evidence="2">Belongs to the steroid 5-alpha reductase family.</text>
</comment>
<evidence type="ECO:0000313" key="9">
    <source>
        <dbReference type="Proteomes" id="UP000559256"/>
    </source>
</evidence>
<feature type="transmembrane region" description="Helical" evidence="6">
    <location>
        <begin position="57"/>
        <end position="73"/>
    </location>
</feature>
<dbReference type="AlphaFoldDB" id="A0A8H5LTJ1"/>
<keyword evidence="5 6" id="KW-0472">Membrane</keyword>
<keyword evidence="9" id="KW-1185">Reference proteome</keyword>
<feature type="transmembrane region" description="Helical" evidence="6">
    <location>
        <begin position="117"/>
        <end position="138"/>
    </location>
</feature>
<name>A0A8H5LTJ1_9AGAR</name>
<sequence>MSFLSRTQAQFLYDSSRKWFTLVSALICPATFVINAPFGRFAQKGESFLSFDGRKSWVVMEIVSPITFLYSFISSPLSPGASISLSQKILACAYLIHYANRSLISPLRTPSRSKSHIIVPFLGILFNTFNGSLMGSYLSSPAAREYTNSIGPLFYVGIFLWAFGLVGNIVHDEILLNLRRKAKTKGKDTANDGSGNQTSKTSGEHYSIPYGLLYEYISYPNYFCEWIEWAGFAIAASPIPRLSFQSILTVLTSKDAFFAFLYARPGAFAPTLTPPWIFLLNEMVLMVPRAYKGHQWYHERFGESYPKERKIVIPFVL</sequence>
<dbReference type="GO" id="GO:0016020">
    <property type="term" value="C:membrane"/>
    <property type="evidence" value="ECO:0007669"/>
    <property type="project" value="UniProtKB-SubCell"/>
</dbReference>
<dbReference type="PROSITE" id="PS50244">
    <property type="entry name" value="S5A_REDUCTASE"/>
    <property type="match status" value="1"/>
</dbReference>
<evidence type="ECO:0000256" key="3">
    <source>
        <dbReference type="ARBA" id="ARBA00022692"/>
    </source>
</evidence>
<evidence type="ECO:0000313" key="8">
    <source>
        <dbReference type="EMBL" id="KAF5369500.1"/>
    </source>
</evidence>
<protein>
    <recommendedName>
        <fullName evidence="7">3-oxo-5-alpha-steroid 4-dehydrogenase C-terminal domain-containing protein</fullName>
    </recommendedName>
</protein>
<feature type="domain" description="3-oxo-5-alpha-steroid 4-dehydrogenase C-terminal" evidence="7">
    <location>
        <begin position="274"/>
        <end position="317"/>
    </location>
</feature>
<comment type="caution">
    <text evidence="8">The sequence shown here is derived from an EMBL/GenBank/DDBJ whole genome shotgun (WGS) entry which is preliminary data.</text>
</comment>
<dbReference type="GO" id="GO:0006629">
    <property type="term" value="P:lipid metabolic process"/>
    <property type="evidence" value="ECO:0007669"/>
    <property type="project" value="InterPro"/>
</dbReference>
<evidence type="ECO:0000256" key="4">
    <source>
        <dbReference type="ARBA" id="ARBA00022989"/>
    </source>
</evidence>
<evidence type="ECO:0000256" key="6">
    <source>
        <dbReference type="SAM" id="Phobius"/>
    </source>
</evidence>
<feature type="domain" description="3-oxo-5-alpha-steroid 4-dehydrogenase C-terminal" evidence="7">
    <location>
        <begin position="116"/>
        <end position="246"/>
    </location>
</feature>
<dbReference type="InterPro" id="IPR001104">
    <property type="entry name" value="3-oxo-5_a-steroid_4-DH_C"/>
</dbReference>
<evidence type="ECO:0000259" key="7">
    <source>
        <dbReference type="Pfam" id="PF02544"/>
    </source>
</evidence>
<dbReference type="EMBL" id="JAACJM010000013">
    <property type="protein sequence ID" value="KAF5369500.1"/>
    <property type="molecule type" value="Genomic_DNA"/>
</dbReference>